<organism evidence="2 3">
    <name type="scientific">Acinetobacter johnsonii</name>
    <dbReference type="NCBI Taxonomy" id="40214"/>
    <lineage>
        <taxon>Bacteria</taxon>
        <taxon>Pseudomonadati</taxon>
        <taxon>Pseudomonadota</taxon>
        <taxon>Gammaproteobacteria</taxon>
        <taxon>Moraxellales</taxon>
        <taxon>Moraxellaceae</taxon>
        <taxon>Acinetobacter</taxon>
    </lineage>
</organism>
<evidence type="ECO:0000313" key="1">
    <source>
        <dbReference type="EMBL" id="MDH0970585.1"/>
    </source>
</evidence>
<sequence length="421" mass="48583">MSKKIKDNESIQPLINLLQLGELSFFVLDKIPFIYKLSPKIKSFKEQFIEIQNQSSILTLPDQFNELFSKEGWICYGALNRSILEESVKLSLENRIEEAKILLIDSINEESINQILLKCETRKHFESRVTLLELLKLDYQAGRYHACIPLLLALIDGLANDISAHVGFFAGKTDLELFDSITAHETGLPFLKTIMNSSRTTTTTKEISIPYRNGILHGRDLNFANKEVASKCWWVLASLIEWSDEKQLNKQAKDPMSFQESFKKYQRTQDLSKRIDSWQKRPNKSESYWIENTLEAIETDSPEYFLLVFLGAWKAQQWGKMTPLLLHNISKHVGKATKEVVNDYKKIELRSYQIKYLEDQTPSSTRILTLLEFMKNEVLHSIEINISLNYADSTNGLPELRGEANGQWYILQASLIDILFS</sequence>
<gene>
    <name evidence="1" type="ORF">N5C10_15575</name>
    <name evidence="2" type="ORF">N5I27_16000</name>
</gene>
<comment type="caution">
    <text evidence="2">The sequence shown here is derived from an EMBL/GenBank/DDBJ whole genome shotgun (WGS) entry which is preliminary data.</text>
</comment>
<dbReference type="Proteomes" id="UP001161567">
    <property type="component" value="Unassembled WGS sequence"/>
</dbReference>
<dbReference type="Proteomes" id="UP001159915">
    <property type="component" value="Unassembled WGS sequence"/>
</dbReference>
<dbReference type="EMBL" id="JAOCIL010000001">
    <property type="protein sequence ID" value="MDH1439793.1"/>
    <property type="molecule type" value="Genomic_DNA"/>
</dbReference>
<dbReference type="RefSeq" id="WP_279670902.1">
    <property type="nucleotide sequence ID" value="NZ_JAOCBE010000001.1"/>
</dbReference>
<dbReference type="EMBL" id="JAOCBE010000001">
    <property type="protein sequence ID" value="MDH0970585.1"/>
    <property type="molecule type" value="Genomic_DNA"/>
</dbReference>
<dbReference type="AlphaFoldDB" id="A0AA42U617"/>
<reference evidence="2" key="1">
    <citation type="submission" date="2022-09" db="EMBL/GenBank/DDBJ databases">
        <title>Intensive care unit water sources are persistently colonized with multi-drug resistant bacteria and are the site of extensive horizontal gene transfer of antibiotic resistance genes.</title>
        <authorList>
            <person name="Diorio-Toth L."/>
        </authorList>
    </citation>
    <scope>NUCLEOTIDE SEQUENCE</scope>
    <source>
        <strain evidence="2">GD03725</strain>
        <strain evidence="1">GD03920</strain>
    </source>
</reference>
<evidence type="ECO:0000313" key="3">
    <source>
        <dbReference type="Proteomes" id="UP001161567"/>
    </source>
</evidence>
<accession>A0AA42U617</accession>
<evidence type="ECO:0000313" key="2">
    <source>
        <dbReference type="EMBL" id="MDH1439793.1"/>
    </source>
</evidence>
<protein>
    <submittedName>
        <fullName evidence="2">Uncharacterized protein</fullName>
    </submittedName>
</protein>
<name>A0AA42U617_ACIJO</name>
<proteinExistence type="predicted"/>